<comment type="caution">
    <text evidence="3">The sequence shown here is derived from an EMBL/GenBank/DDBJ whole genome shotgun (WGS) entry which is preliminary data.</text>
</comment>
<protein>
    <submittedName>
        <fullName evidence="3">Uncharacterized protein</fullName>
    </submittedName>
</protein>
<evidence type="ECO:0000313" key="4">
    <source>
        <dbReference type="Proteomes" id="UP001059041"/>
    </source>
</evidence>
<name>A0A9W7T9G8_TRIRA</name>
<keyword evidence="2" id="KW-0732">Signal</keyword>
<organism evidence="3 4">
    <name type="scientific">Triplophysa rosa</name>
    <name type="common">Cave loach</name>
    <dbReference type="NCBI Taxonomy" id="992332"/>
    <lineage>
        <taxon>Eukaryota</taxon>
        <taxon>Metazoa</taxon>
        <taxon>Chordata</taxon>
        <taxon>Craniata</taxon>
        <taxon>Vertebrata</taxon>
        <taxon>Euteleostomi</taxon>
        <taxon>Actinopterygii</taxon>
        <taxon>Neopterygii</taxon>
        <taxon>Teleostei</taxon>
        <taxon>Ostariophysi</taxon>
        <taxon>Cypriniformes</taxon>
        <taxon>Nemacheilidae</taxon>
        <taxon>Triplophysa</taxon>
    </lineage>
</organism>
<feature type="region of interest" description="Disordered" evidence="1">
    <location>
        <begin position="86"/>
        <end position="111"/>
    </location>
</feature>
<dbReference type="AlphaFoldDB" id="A0A9W7T9G8"/>
<evidence type="ECO:0000256" key="1">
    <source>
        <dbReference type="SAM" id="MobiDB-lite"/>
    </source>
</evidence>
<keyword evidence="4" id="KW-1185">Reference proteome</keyword>
<proteinExistence type="predicted"/>
<dbReference type="EMBL" id="JAFHDT010000021">
    <property type="protein sequence ID" value="KAI7794263.1"/>
    <property type="molecule type" value="Genomic_DNA"/>
</dbReference>
<evidence type="ECO:0000256" key="2">
    <source>
        <dbReference type="SAM" id="SignalP"/>
    </source>
</evidence>
<sequence>MMGRFGISLCLLLLCVLCGDSRPVHNAADTVRELVEILRSMNLGQEGPDTEPMGSSEILLPKEETLEKRYLPRLGVSVYRVVPSRVHSSKSLDASRDRFSSPAKWMSSLQG</sequence>
<reference evidence="3" key="1">
    <citation type="submission" date="2021-02" db="EMBL/GenBank/DDBJ databases">
        <title>Comparative genomics reveals that relaxation of natural selection precedes convergent phenotypic evolution of cavefish.</title>
        <authorList>
            <person name="Peng Z."/>
        </authorList>
    </citation>
    <scope>NUCLEOTIDE SEQUENCE</scope>
    <source>
        <tissue evidence="3">Muscle</tissue>
    </source>
</reference>
<gene>
    <name evidence="3" type="ORF">IRJ41_014914</name>
</gene>
<dbReference type="Proteomes" id="UP001059041">
    <property type="component" value="Linkage Group LG21"/>
</dbReference>
<feature type="signal peptide" evidence="2">
    <location>
        <begin position="1"/>
        <end position="21"/>
    </location>
</feature>
<evidence type="ECO:0000313" key="3">
    <source>
        <dbReference type="EMBL" id="KAI7794263.1"/>
    </source>
</evidence>
<feature type="chain" id="PRO_5040853749" evidence="2">
    <location>
        <begin position="22"/>
        <end position="111"/>
    </location>
</feature>
<accession>A0A9W7T9G8</accession>